<protein>
    <submittedName>
        <fullName evidence="1">Uncharacterized protein</fullName>
    </submittedName>
</protein>
<keyword evidence="2" id="KW-1185">Reference proteome</keyword>
<gene>
    <name evidence="1" type="ORF">V6N12_065596</name>
</gene>
<evidence type="ECO:0000313" key="2">
    <source>
        <dbReference type="Proteomes" id="UP001472677"/>
    </source>
</evidence>
<reference evidence="1 2" key="1">
    <citation type="journal article" date="2024" name="G3 (Bethesda)">
        <title>Genome assembly of Hibiscus sabdariffa L. provides insights into metabolisms of medicinal natural products.</title>
        <authorList>
            <person name="Kim T."/>
        </authorList>
    </citation>
    <scope>NUCLEOTIDE SEQUENCE [LARGE SCALE GENOMIC DNA]</scope>
    <source>
        <strain evidence="1">TK-2024</strain>
        <tissue evidence="1">Old leaves</tissue>
    </source>
</reference>
<evidence type="ECO:0000313" key="1">
    <source>
        <dbReference type="EMBL" id="KAK8597120.1"/>
    </source>
</evidence>
<proteinExistence type="predicted"/>
<organism evidence="1 2">
    <name type="scientific">Hibiscus sabdariffa</name>
    <name type="common">roselle</name>
    <dbReference type="NCBI Taxonomy" id="183260"/>
    <lineage>
        <taxon>Eukaryota</taxon>
        <taxon>Viridiplantae</taxon>
        <taxon>Streptophyta</taxon>
        <taxon>Embryophyta</taxon>
        <taxon>Tracheophyta</taxon>
        <taxon>Spermatophyta</taxon>
        <taxon>Magnoliopsida</taxon>
        <taxon>eudicotyledons</taxon>
        <taxon>Gunneridae</taxon>
        <taxon>Pentapetalae</taxon>
        <taxon>rosids</taxon>
        <taxon>malvids</taxon>
        <taxon>Malvales</taxon>
        <taxon>Malvaceae</taxon>
        <taxon>Malvoideae</taxon>
        <taxon>Hibiscus</taxon>
    </lineage>
</organism>
<dbReference type="EMBL" id="JBBPBM010000002">
    <property type="protein sequence ID" value="KAK8597120.1"/>
    <property type="molecule type" value="Genomic_DNA"/>
</dbReference>
<dbReference type="Proteomes" id="UP001472677">
    <property type="component" value="Unassembled WGS sequence"/>
</dbReference>
<sequence>MVGCVIKCLVNNEEEVETDPNEEEQGSDGFRAALKASRISSKVCLCFGACKSLEKYQYVYSRLLKFKFPKVANDIKTLLLYKLIILYCTSYKLSQLF</sequence>
<accession>A0ABR2G961</accession>
<comment type="caution">
    <text evidence="1">The sequence shown here is derived from an EMBL/GenBank/DDBJ whole genome shotgun (WGS) entry which is preliminary data.</text>
</comment>
<name>A0ABR2G961_9ROSI</name>